<gene>
    <name evidence="1" type="ORF">DWV06_17015</name>
</gene>
<comment type="caution">
    <text evidence="1">The sequence shown here is derived from an EMBL/GenBank/DDBJ whole genome shotgun (WGS) entry which is preliminary data.</text>
</comment>
<sequence>MNKEFENYILNRCEAELLKNNEYKNIQKKLAYASKNADINVYIELSLYMQIIIMKICYKLAIKDTFHFVLD</sequence>
<dbReference type="EMBL" id="QRCT01000050">
    <property type="protein sequence ID" value="RDU22223.1"/>
    <property type="molecule type" value="Genomic_DNA"/>
</dbReference>
<keyword evidence="2" id="KW-1185">Reference proteome</keyword>
<dbReference type="RefSeq" id="WP_115483404.1">
    <property type="nucleotide sequence ID" value="NZ_QRCT01000050.1"/>
</dbReference>
<name>A0A371ARM2_9FIRM</name>
<protein>
    <submittedName>
        <fullName evidence="1">Uncharacterized protein</fullName>
    </submittedName>
</protein>
<evidence type="ECO:0000313" key="2">
    <source>
        <dbReference type="Proteomes" id="UP000255036"/>
    </source>
</evidence>
<accession>A0A371ARM2</accession>
<reference evidence="1 2" key="1">
    <citation type="submission" date="2018-07" db="EMBL/GenBank/DDBJ databases">
        <title>Anaerosacharophilus polymeroproducens gen. nov. sp. nov., an anaerobic bacterium isolated from salt field.</title>
        <authorList>
            <person name="Kim W."/>
            <person name="Yang S.-H."/>
            <person name="Oh J."/>
            <person name="Lee J.-H."/>
            <person name="Kwon K.K."/>
        </authorList>
    </citation>
    <scope>NUCLEOTIDE SEQUENCE [LARGE SCALE GENOMIC DNA]</scope>
    <source>
        <strain evidence="1 2">MCWD5</strain>
    </source>
</reference>
<organism evidence="1 2">
    <name type="scientific">Anaerosacchariphilus polymeriproducens</name>
    <dbReference type="NCBI Taxonomy" id="1812858"/>
    <lineage>
        <taxon>Bacteria</taxon>
        <taxon>Bacillati</taxon>
        <taxon>Bacillota</taxon>
        <taxon>Clostridia</taxon>
        <taxon>Lachnospirales</taxon>
        <taxon>Lachnospiraceae</taxon>
        <taxon>Anaerosacchariphilus</taxon>
    </lineage>
</organism>
<evidence type="ECO:0000313" key="1">
    <source>
        <dbReference type="EMBL" id="RDU22223.1"/>
    </source>
</evidence>
<dbReference type="Proteomes" id="UP000255036">
    <property type="component" value="Unassembled WGS sequence"/>
</dbReference>
<proteinExistence type="predicted"/>
<dbReference type="AlphaFoldDB" id="A0A371ARM2"/>